<dbReference type="SMART" id="SM00368">
    <property type="entry name" value="LRR_RI"/>
    <property type="match status" value="3"/>
</dbReference>
<sequence length="1293" mass="141664">MAALSSPAAFRGRRLESSSTAQAHSSKKDQVRVPRKRGCSNGIAAKKDGSERFPSRSGKRPKWELFGGAAAVLGGSSIAAFGLSKLGFGSGSSDFGNPEIGSGGSGGARNSGRGGGRGGGGGGSRGNEGTLHRPVLGENKEEDSKEERGKGLVEEVASSVIEQLSRSDNLAKASETGALKRLQKEAFTDIMKLREKLEKLELGLSTRDFSSGLERTTIKGRVAAGGAFVLMQDSSSYNSRSALEQSGLPAGLEAEFTFQTPFRDDNDLLTTKCVSGDGGFGTNGLGGPIRLAKISYATKVTDETKFSLVPLGAQATDMTEVVNPLQGEAVTKFTSSGPSLFSHCKGSAIGATYRSSNTLASLSEYISGWGDSNGLLCLSTLAQFIHQPTEQLALSLSALNRFWPSPPLPSATGLHWSEMKPFVLSKSLRSSGVDTMRTSGSSSVSQALSNGDRWSLEAPAYEPKGTAMQAFAVSGEMDLGGGACLGGWLQMERGDWLQDDDQKKLVWSLSLAQEASVDSVGWGVSLGRSRRDFWSSLKDEESDVTGRQAEVSSTQFQVEAFLKYDFGQGFTLQPGLLYVLNKQCQTPALMVKGHRRKDEQEFTFASSTRFRSWNDAVWPSSGLLAMAAPGSLLLSRLMGRESNDQTDETDARIFISGTSLKVSNPPLSSDGCSELLQAVENSQTVITEIDLSGCNISKADELAELIRSCEHLQRLLLEGNSIGLARTGILSLTSAIALSSTLTELDLRNNRIGPSFAAALANAIRGTRSLCFIDLRWNSIGPSGAAAFINLLQKNPSLAGIQLAGNGIPQKLLSEIDKLVEDNRTNCVTPHVRAHVPHPLEEEFKWENREGMQAIYSGRIAAMVEEINNLKSHVDLLKKEKEDTKLEVLEAENHVKALKLELTEEALLRKYADKEANQVKEELYATQQKLAHAEEKLAEDARVASSTAEAHNAALAEAGKRVKAAEERYDAVVSENISLKDQVHLSYSEIACNKNEHLMQLRSVQENAATEQHNAISNVKRLDFEHRASVEAHAKEEVDALKSMTSALEMQFAAKEKALQLEKEQTEQVLLARVANVKSEMESLQAELDNMRREVSKARKKHTSEIEEYETKIAQSRTLQHRMELAKSDLEERIFALTSDKAWTKYFLMVQLQEKSKLAEDRERLLEKKMELEKLKYAEQTSGEISRHIEEKRRIDGELQSARIQLHNMRNSLEELQAEQERRKVEVEKRVLGVETQFIDCIRQQFAGLRNSQSHRFPRLKSISSLNNSSPDKFACLYGVWDALHSLLNLLKF</sequence>
<accession>D8RV08</accession>
<feature type="coiled-coil region" evidence="1">
    <location>
        <begin position="1199"/>
        <end position="1230"/>
    </location>
</feature>
<dbReference type="KEGG" id="smo:SELMODRAFT_442643"/>
<feature type="compositionally biased region" description="Basic and acidic residues" evidence="2">
    <location>
        <begin position="45"/>
        <end position="54"/>
    </location>
</feature>
<dbReference type="SUPFAM" id="SSF52047">
    <property type="entry name" value="RNI-like"/>
    <property type="match status" value="1"/>
</dbReference>
<evidence type="ECO:0000313" key="3">
    <source>
        <dbReference type="EMBL" id="EFJ23691.1"/>
    </source>
</evidence>
<dbReference type="HOGENOM" id="CLU_262079_0_0_1"/>
<gene>
    <name evidence="3" type="ORF">SELMODRAFT_442643</name>
</gene>
<feature type="coiled-coil region" evidence="1">
    <location>
        <begin position="860"/>
        <end position="982"/>
    </location>
</feature>
<feature type="compositionally biased region" description="Basic and acidic residues" evidence="2">
    <location>
        <begin position="138"/>
        <end position="152"/>
    </location>
</feature>
<dbReference type="PANTHER" id="PTHR35097">
    <property type="entry name" value="GDSL ESTERASE/LIPASE"/>
    <property type="match status" value="1"/>
</dbReference>
<proteinExistence type="predicted"/>
<organism evidence="4">
    <name type="scientific">Selaginella moellendorffii</name>
    <name type="common">Spikemoss</name>
    <dbReference type="NCBI Taxonomy" id="88036"/>
    <lineage>
        <taxon>Eukaryota</taxon>
        <taxon>Viridiplantae</taxon>
        <taxon>Streptophyta</taxon>
        <taxon>Embryophyta</taxon>
        <taxon>Tracheophyta</taxon>
        <taxon>Lycopodiopsida</taxon>
        <taxon>Selaginellales</taxon>
        <taxon>Selaginellaceae</taxon>
        <taxon>Selaginella</taxon>
    </lineage>
</organism>
<feature type="compositionally biased region" description="Gly residues" evidence="2">
    <location>
        <begin position="101"/>
        <end position="126"/>
    </location>
</feature>
<keyword evidence="4" id="KW-1185">Reference proteome</keyword>
<dbReference type="Gramene" id="EFJ23691">
    <property type="protein sequence ID" value="EFJ23691"/>
    <property type="gene ID" value="SELMODRAFT_442643"/>
</dbReference>
<dbReference type="EMBL" id="GL377591">
    <property type="protein sequence ID" value="EFJ23691.1"/>
    <property type="molecule type" value="Genomic_DNA"/>
</dbReference>
<evidence type="ECO:0000256" key="1">
    <source>
        <dbReference type="SAM" id="Coils"/>
    </source>
</evidence>
<feature type="region of interest" description="Disordered" evidence="2">
    <location>
        <begin position="1"/>
        <end position="62"/>
    </location>
</feature>
<dbReference type="InterPro" id="IPR001611">
    <property type="entry name" value="Leu-rich_rpt"/>
</dbReference>
<dbReference type="PANTHER" id="PTHR35097:SF1">
    <property type="entry name" value="GDSL ESTERASE_LIPASE"/>
    <property type="match status" value="1"/>
</dbReference>
<reference evidence="3 4" key="1">
    <citation type="journal article" date="2011" name="Science">
        <title>The Selaginella genome identifies genetic changes associated with the evolution of vascular plants.</title>
        <authorList>
            <person name="Banks J.A."/>
            <person name="Nishiyama T."/>
            <person name="Hasebe M."/>
            <person name="Bowman J.L."/>
            <person name="Gribskov M."/>
            <person name="dePamphilis C."/>
            <person name="Albert V.A."/>
            <person name="Aono N."/>
            <person name="Aoyama T."/>
            <person name="Ambrose B.A."/>
            <person name="Ashton N.W."/>
            <person name="Axtell M.J."/>
            <person name="Barker E."/>
            <person name="Barker M.S."/>
            <person name="Bennetzen J.L."/>
            <person name="Bonawitz N.D."/>
            <person name="Chapple C."/>
            <person name="Cheng C."/>
            <person name="Correa L.G."/>
            <person name="Dacre M."/>
            <person name="DeBarry J."/>
            <person name="Dreyer I."/>
            <person name="Elias M."/>
            <person name="Engstrom E.M."/>
            <person name="Estelle M."/>
            <person name="Feng L."/>
            <person name="Finet C."/>
            <person name="Floyd S.K."/>
            <person name="Frommer W.B."/>
            <person name="Fujita T."/>
            <person name="Gramzow L."/>
            <person name="Gutensohn M."/>
            <person name="Harholt J."/>
            <person name="Hattori M."/>
            <person name="Heyl A."/>
            <person name="Hirai T."/>
            <person name="Hiwatashi Y."/>
            <person name="Ishikawa M."/>
            <person name="Iwata M."/>
            <person name="Karol K.G."/>
            <person name="Koehler B."/>
            <person name="Kolukisaoglu U."/>
            <person name="Kubo M."/>
            <person name="Kurata T."/>
            <person name="Lalonde S."/>
            <person name="Li K."/>
            <person name="Li Y."/>
            <person name="Litt A."/>
            <person name="Lyons E."/>
            <person name="Manning G."/>
            <person name="Maruyama T."/>
            <person name="Michael T.P."/>
            <person name="Mikami K."/>
            <person name="Miyazaki S."/>
            <person name="Morinaga S."/>
            <person name="Murata T."/>
            <person name="Mueller-Roeber B."/>
            <person name="Nelson D.R."/>
            <person name="Obara M."/>
            <person name="Oguri Y."/>
            <person name="Olmstead R.G."/>
            <person name="Onodera N."/>
            <person name="Petersen B.L."/>
            <person name="Pils B."/>
            <person name="Prigge M."/>
            <person name="Rensing S.A."/>
            <person name="Riano-Pachon D.M."/>
            <person name="Roberts A.W."/>
            <person name="Sato Y."/>
            <person name="Scheller H.V."/>
            <person name="Schulz B."/>
            <person name="Schulz C."/>
            <person name="Shakirov E.V."/>
            <person name="Shibagaki N."/>
            <person name="Shinohara N."/>
            <person name="Shippen D.E."/>
            <person name="Soerensen I."/>
            <person name="Sotooka R."/>
            <person name="Sugimoto N."/>
            <person name="Sugita M."/>
            <person name="Sumikawa N."/>
            <person name="Tanurdzic M."/>
            <person name="Theissen G."/>
            <person name="Ulvskov P."/>
            <person name="Wakazuki S."/>
            <person name="Weng J.K."/>
            <person name="Willats W.W."/>
            <person name="Wipf D."/>
            <person name="Wolf P.G."/>
            <person name="Yang L."/>
            <person name="Zimmer A.D."/>
            <person name="Zhu Q."/>
            <person name="Mitros T."/>
            <person name="Hellsten U."/>
            <person name="Loque D."/>
            <person name="Otillar R."/>
            <person name="Salamov A."/>
            <person name="Schmutz J."/>
            <person name="Shapiro H."/>
            <person name="Lindquist E."/>
            <person name="Lucas S."/>
            <person name="Rokhsar D."/>
            <person name="Grigoriev I.V."/>
        </authorList>
    </citation>
    <scope>NUCLEOTIDE SEQUENCE [LARGE SCALE GENOMIC DNA]</scope>
</reference>
<dbReference type="Pfam" id="PF13516">
    <property type="entry name" value="LRR_6"/>
    <property type="match status" value="1"/>
</dbReference>
<dbReference type="Gene3D" id="3.80.10.10">
    <property type="entry name" value="Ribonuclease Inhibitor"/>
    <property type="match status" value="2"/>
</dbReference>
<keyword evidence="1" id="KW-0175">Coiled coil</keyword>
<evidence type="ECO:0000313" key="4">
    <source>
        <dbReference type="Proteomes" id="UP000001514"/>
    </source>
</evidence>
<protein>
    <submittedName>
        <fullName evidence="3">Uncharacterized protein</fullName>
    </submittedName>
</protein>
<dbReference type="eggNOG" id="KOG4308">
    <property type="taxonomic scope" value="Eukaryota"/>
</dbReference>
<dbReference type="Proteomes" id="UP000001514">
    <property type="component" value="Unassembled WGS sequence"/>
</dbReference>
<feature type="coiled-coil region" evidence="1">
    <location>
        <begin position="1067"/>
        <end position="1119"/>
    </location>
</feature>
<feature type="region of interest" description="Disordered" evidence="2">
    <location>
        <begin position="92"/>
        <end position="152"/>
    </location>
</feature>
<dbReference type="InParanoid" id="D8RV08"/>
<name>D8RV08_SELML</name>
<dbReference type="InterPro" id="IPR032675">
    <property type="entry name" value="LRR_dom_sf"/>
</dbReference>
<evidence type="ECO:0000256" key="2">
    <source>
        <dbReference type="SAM" id="MobiDB-lite"/>
    </source>
</evidence>